<evidence type="ECO:0000313" key="5">
    <source>
        <dbReference type="Proteomes" id="UP000078428"/>
    </source>
</evidence>
<keyword evidence="5" id="KW-1185">Reference proteome</keyword>
<dbReference type="InterPro" id="IPR050595">
    <property type="entry name" value="Bact_response_regulator"/>
</dbReference>
<organism evidence="4 5">
    <name type="scientific">Paramagnetospirillum marisnigri</name>
    <dbReference type="NCBI Taxonomy" id="1285242"/>
    <lineage>
        <taxon>Bacteria</taxon>
        <taxon>Pseudomonadati</taxon>
        <taxon>Pseudomonadota</taxon>
        <taxon>Alphaproteobacteria</taxon>
        <taxon>Rhodospirillales</taxon>
        <taxon>Magnetospirillaceae</taxon>
        <taxon>Paramagnetospirillum</taxon>
    </lineage>
</organism>
<protein>
    <recommendedName>
        <fullName evidence="3">Response regulatory domain-containing protein</fullName>
    </recommendedName>
</protein>
<dbReference type="GO" id="GO:0000160">
    <property type="term" value="P:phosphorelay signal transduction system"/>
    <property type="evidence" value="ECO:0007669"/>
    <property type="project" value="InterPro"/>
</dbReference>
<evidence type="ECO:0000256" key="1">
    <source>
        <dbReference type="ARBA" id="ARBA00022553"/>
    </source>
</evidence>
<gene>
    <name evidence="4" type="ORF">A6A04_05715</name>
</gene>
<dbReference type="Proteomes" id="UP000078428">
    <property type="component" value="Unassembled WGS sequence"/>
</dbReference>
<reference evidence="4 5" key="1">
    <citation type="submission" date="2016-04" db="EMBL/GenBank/DDBJ databases">
        <title>Draft genome sequence of freshwater magnetotactic bacteria Magnetospirillum marisnigri SP-1 and Magnetospirillum moscoviense BB-1.</title>
        <authorList>
            <person name="Koziaeva V."/>
            <person name="Dziuba M.V."/>
            <person name="Ivanov T.M."/>
            <person name="Kuznetsov B."/>
            <person name="Grouzdev D.S."/>
        </authorList>
    </citation>
    <scope>NUCLEOTIDE SEQUENCE [LARGE SCALE GENOMIC DNA]</scope>
    <source>
        <strain evidence="4 5">SP-1</strain>
    </source>
</reference>
<dbReference type="Gene3D" id="3.40.50.2300">
    <property type="match status" value="1"/>
</dbReference>
<name>A0A178MCX0_9PROT</name>
<dbReference type="EMBL" id="LWQT01000088">
    <property type="protein sequence ID" value="OAN46609.1"/>
    <property type="molecule type" value="Genomic_DNA"/>
</dbReference>
<accession>A0A178MCX0</accession>
<proteinExistence type="predicted"/>
<dbReference type="Pfam" id="PF00072">
    <property type="entry name" value="Response_reg"/>
    <property type="match status" value="1"/>
</dbReference>
<dbReference type="OrthoDB" id="7360873at2"/>
<dbReference type="RefSeq" id="WP_068494753.1">
    <property type="nucleotide sequence ID" value="NZ_LWQT01000088.1"/>
</dbReference>
<dbReference type="STRING" id="1285242.A6A04_05715"/>
<evidence type="ECO:0000256" key="2">
    <source>
        <dbReference type="PROSITE-ProRule" id="PRU00169"/>
    </source>
</evidence>
<feature type="modified residue" description="4-aspartylphosphate" evidence="2">
    <location>
        <position position="165"/>
    </location>
</feature>
<dbReference type="SMART" id="SM00448">
    <property type="entry name" value="REC"/>
    <property type="match status" value="1"/>
</dbReference>
<evidence type="ECO:0000313" key="4">
    <source>
        <dbReference type="EMBL" id="OAN46609.1"/>
    </source>
</evidence>
<sequence>MILERRVIVFPRADFLDAMRRYGERIGKNLPNTAPDQLNFDPAQDISLTIRFPAVFAGGSAKDFIFSREDVGQALTLYCREHRVPLPKGATKQIEKFKDGAALSMLIGGSGMHILIIDDQEVMRSIIKKLLTKANPSQVSEANDGLKALDMLRSGECEPDIIICDLHMEHMGGIEFLRTLRSDKANVNSRKPVLILTSDKSEEAHEITRQVGASKVLTKPISADDLIRQINLVRGHFEAAR</sequence>
<dbReference type="AlphaFoldDB" id="A0A178MCX0"/>
<evidence type="ECO:0000259" key="3">
    <source>
        <dbReference type="PROSITE" id="PS50110"/>
    </source>
</evidence>
<dbReference type="PANTHER" id="PTHR44591:SF3">
    <property type="entry name" value="RESPONSE REGULATORY DOMAIN-CONTAINING PROTEIN"/>
    <property type="match status" value="1"/>
</dbReference>
<dbReference type="InterPro" id="IPR001789">
    <property type="entry name" value="Sig_transdc_resp-reg_receiver"/>
</dbReference>
<keyword evidence="1 2" id="KW-0597">Phosphoprotein</keyword>
<dbReference type="PANTHER" id="PTHR44591">
    <property type="entry name" value="STRESS RESPONSE REGULATOR PROTEIN 1"/>
    <property type="match status" value="1"/>
</dbReference>
<feature type="domain" description="Response regulatory" evidence="3">
    <location>
        <begin position="113"/>
        <end position="234"/>
    </location>
</feature>
<dbReference type="PROSITE" id="PS50110">
    <property type="entry name" value="RESPONSE_REGULATORY"/>
    <property type="match status" value="1"/>
</dbReference>
<dbReference type="SUPFAM" id="SSF52172">
    <property type="entry name" value="CheY-like"/>
    <property type="match status" value="1"/>
</dbReference>
<dbReference type="InterPro" id="IPR011006">
    <property type="entry name" value="CheY-like_superfamily"/>
</dbReference>
<comment type="caution">
    <text evidence="4">The sequence shown here is derived from an EMBL/GenBank/DDBJ whole genome shotgun (WGS) entry which is preliminary data.</text>
</comment>